<keyword evidence="2" id="KW-1185">Reference proteome</keyword>
<dbReference type="RefSeq" id="WP_171151220.1">
    <property type="nucleotide sequence ID" value="NZ_CP053189.1"/>
</dbReference>
<evidence type="ECO:0000313" key="1">
    <source>
        <dbReference type="EMBL" id="QJS09082.1"/>
    </source>
</evidence>
<dbReference type="KEGG" id="sarg:HKX69_05725"/>
<dbReference type="EMBL" id="CP053189">
    <property type="protein sequence ID" value="QJS09082.1"/>
    <property type="molecule type" value="Genomic_DNA"/>
</dbReference>
<dbReference type="Proteomes" id="UP000502641">
    <property type="component" value="Chromosome"/>
</dbReference>
<name>A0A6M4PDK1_9ACTN</name>
<reference evidence="1 2" key="1">
    <citation type="submission" date="2020-05" db="EMBL/GenBank/DDBJ databases">
        <authorList>
            <person name="Li K."/>
        </authorList>
    </citation>
    <scope>NUCLEOTIDE SEQUENCE [LARGE SCALE GENOMIC DNA]</scope>
    <source>
        <strain evidence="2">jing01</strain>
    </source>
</reference>
<accession>A0A6M4PDK1</accession>
<sequence>MTQHPTTITFGDFPETREASIFIDNIVDLITFDVRDSAAEIAMNISVKEATRVRDVLDRAIQSVEKETGK</sequence>
<protein>
    <submittedName>
        <fullName evidence="1">Uncharacterized protein</fullName>
    </submittedName>
</protein>
<gene>
    <name evidence="1" type="ORF">HKX69_05725</name>
</gene>
<dbReference type="AlphaFoldDB" id="A0A6M4PDK1"/>
<evidence type="ECO:0000313" key="2">
    <source>
        <dbReference type="Proteomes" id="UP000502641"/>
    </source>
</evidence>
<organism evidence="1 2">
    <name type="scientific">Streptomyces argyrophylli</name>
    <dbReference type="NCBI Taxonomy" id="2726118"/>
    <lineage>
        <taxon>Bacteria</taxon>
        <taxon>Bacillati</taxon>
        <taxon>Actinomycetota</taxon>
        <taxon>Actinomycetes</taxon>
        <taxon>Kitasatosporales</taxon>
        <taxon>Streptomycetaceae</taxon>
        <taxon>Streptomyces</taxon>
    </lineage>
</organism>
<proteinExistence type="predicted"/>